<dbReference type="GO" id="GO:0046872">
    <property type="term" value="F:metal ion binding"/>
    <property type="evidence" value="ECO:0007669"/>
    <property type="project" value="UniProtKB-KW"/>
</dbReference>
<sequence>MPIIYTPVVGEACQKFSLIYTPGLVEGLFLSKDDVDVIPEVLGNWPYPQPDICVITDGSRILGLGDLGVNGMGIPIGKLSLYVAAAGFDPARTLPITLDLGTNNEKFLDDPLYLGARHKRPEDPEFFSYLDKLMKALKEKWPKMLVQFEDFSSDHAFASLDRYRREYLMFNDDIQGTGAVVLAGWINAVRLSGVPLKDHKIVFFGAGSAGVGVAKSIKDHLVRSGMAEEEARGMFWLADSKGLVTLDRGDKLASHKTLFARSDNEGKQFGTLEEVLYYVKPTCLIGLAGMGGAFRPEAIRKMAEYSRHPVIFPLSNPLTHAECTFEAAMEHTNGRVLFGSGTAFPAMHDPSTNKVVEPGQANNCYIFPGLGFGTSLAGATRVSDCMVHVAAVTLAESLTQEELDDRRLYPRLERIRQVSALIARDVAVQAVKKGIARDEDVLEIFSAKSGDKPAAVVLQDSRRLDKLLELVQARMWEPVYADAEAGAAEPLKAMM</sequence>
<evidence type="ECO:0000313" key="11">
    <source>
        <dbReference type="Proteomes" id="UP001212152"/>
    </source>
</evidence>
<dbReference type="SUPFAM" id="SSF51735">
    <property type="entry name" value="NAD(P)-binding Rossmann-fold domains"/>
    <property type="match status" value="1"/>
</dbReference>
<evidence type="ECO:0000256" key="2">
    <source>
        <dbReference type="ARBA" id="ARBA00008785"/>
    </source>
</evidence>
<dbReference type="GO" id="GO:0006108">
    <property type="term" value="P:malate metabolic process"/>
    <property type="evidence" value="ECO:0007669"/>
    <property type="project" value="TreeGrafter"/>
</dbReference>
<evidence type="ECO:0000256" key="4">
    <source>
        <dbReference type="ARBA" id="ARBA00023002"/>
    </source>
</evidence>
<feature type="binding site" evidence="7">
    <location>
        <position position="173"/>
    </location>
    <ligand>
        <name>a divalent metal cation</name>
        <dbReference type="ChEBI" id="CHEBI:60240"/>
    </ligand>
</feature>
<keyword evidence="3 7" id="KW-0479">Metal-binding</keyword>
<feature type="domain" description="Malic enzyme N-terminal" evidence="9">
    <location>
        <begin position="1"/>
        <end position="164"/>
    </location>
</feature>
<dbReference type="Pfam" id="PF03949">
    <property type="entry name" value="Malic_M"/>
    <property type="match status" value="1"/>
</dbReference>
<feature type="binding site" evidence="7">
    <location>
        <position position="150"/>
    </location>
    <ligand>
        <name>a divalent metal cation</name>
        <dbReference type="ChEBI" id="CHEBI:60240"/>
    </ligand>
</feature>
<feature type="binding site" evidence="6">
    <location>
        <position position="362"/>
    </location>
    <ligand>
        <name>(S)-malate</name>
        <dbReference type="ChEBI" id="CHEBI:15589"/>
    </ligand>
</feature>
<dbReference type="NCBIfam" id="NF010052">
    <property type="entry name" value="PRK13529.1"/>
    <property type="match status" value="1"/>
</dbReference>
<dbReference type="GO" id="GO:0005739">
    <property type="term" value="C:mitochondrion"/>
    <property type="evidence" value="ECO:0007669"/>
    <property type="project" value="TreeGrafter"/>
</dbReference>
<protein>
    <recommendedName>
        <fullName evidence="12">Malic enzyme</fullName>
    </recommendedName>
</protein>
<feature type="active site" description="Proton acceptor" evidence="5">
    <location>
        <position position="78"/>
    </location>
</feature>
<comment type="similarity">
    <text evidence="2">Belongs to the malic enzymes family.</text>
</comment>
<dbReference type="Gene3D" id="3.40.50.10380">
    <property type="entry name" value="Malic enzyme, N-terminal domain"/>
    <property type="match status" value="1"/>
</dbReference>
<dbReference type="SMART" id="SM00919">
    <property type="entry name" value="Malic_M"/>
    <property type="match status" value="1"/>
</dbReference>
<reference evidence="10" key="1">
    <citation type="submission" date="2020-05" db="EMBL/GenBank/DDBJ databases">
        <title>Phylogenomic resolution of chytrid fungi.</title>
        <authorList>
            <person name="Stajich J.E."/>
            <person name="Amses K."/>
            <person name="Simmons R."/>
            <person name="Seto K."/>
            <person name="Myers J."/>
            <person name="Bonds A."/>
            <person name="Quandt C.A."/>
            <person name="Barry K."/>
            <person name="Liu P."/>
            <person name="Grigoriev I."/>
            <person name="Longcore J.E."/>
            <person name="James T.Y."/>
        </authorList>
    </citation>
    <scope>NUCLEOTIDE SEQUENCE</scope>
    <source>
        <strain evidence="10">JEL0379</strain>
    </source>
</reference>
<comment type="caution">
    <text evidence="10">The sequence shown here is derived from an EMBL/GenBank/DDBJ whole genome shotgun (WGS) entry which is preliminary data.</text>
</comment>
<evidence type="ECO:0000256" key="7">
    <source>
        <dbReference type="PIRSR" id="PIRSR000106-3"/>
    </source>
</evidence>
<dbReference type="EMBL" id="JADGJQ010000058">
    <property type="protein sequence ID" value="KAJ3174957.1"/>
    <property type="molecule type" value="Genomic_DNA"/>
</dbReference>
<dbReference type="InterPro" id="IPR046346">
    <property type="entry name" value="Aminoacid_DH-like_N_sf"/>
</dbReference>
<feature type="binding site" evidence="6">
    <location>
        <position position="60"/>
    </location>
    <ligand>
        <name>(S)-malate</name>
        <dbReference type="ChEBI" id="CHEBI:15589"/>
    </ligand>
</feature>
<dbReference type="InterPro" id="IPR037062">
    <property type="entry name" value="Malic_N_dom_sf"/>
</dbReference>
<proteinExistence type="inferred from homology"/>
<evidence type="ECO:0000259" key="9">
    <source>
        <dbReference type="SMART" id="SM01274"/>
    </source>
</evidence>
<evidence type="ECO:0000256" key="6">
    <source>
        <dbReference type="PIRSR" id="PIRSR000106-2"/>
    </source>
</evidence>
<dbReference type="SUPFAM" id="SSF53223">
    <property type="entry name" value="Aminoacid dehydrogenase-like, N-terminal domain"/>
    <property type="match status" value="1"/>
</dbReference>
<dbReference type="PANTHER" id="PTHR23406">
    <property type="entry name" value="MALIC ENZYME-RELATED"/>
    <property type="match status" value="1"/>
</dbReference>
<dbReference type="CDD" id="cd05312">
    <property type="entry name" value="NAD_bind_1_malic_enz"/>
    <property type="match status" value="1"/>
</dbReference>
<dbReference type="PRINTS" id="PR00072">
    <property type="entry name" value="MALOXRDTASE"/>
</dbReference>
<dbReference type="FunFam" id="3.40.50.720:FF:000182">
    <property type="entry name" value="NAD-dependent malic enzyme"/>
    <property type="match status" value="1"/>
</dbReference>
<gene>
    <name evidence="10" type="ORF">HDU87_006623</name>
</gene>
<dbReference type="InterPro" id="IPR001891">
    <property type="entry name" value="Malic_OxRdtase"/>
</dbReference>
<feature type="binding site" evidence="6">
    <location>
        <position position="316"/>
    </location>
    <ligand>
        <name>(S)-malate</name>
        <dbReference type="ChEBI" id="CHEBI:15589"/>
    </ligand>
</feature>
<feature type="active site" description="Proton donor" evidence="5">
    <location>
        <position position="5"/>
    </location>
</feature>
<dbReference type="SMART" id="SM01274">
    <property type="entry name" value="malic"/>
    <property type="match status" value="1"/>
</dbReference>
<organism evidence="10 11">
    <name type="scientific">Geranomyces variabilis</name>
    <dbReference type="NCBI Taxonomy" id="109894"/>
    <lineage>
        <taxon>Eukaryota</taxon>
        <taxon>Fungi</taxon>
        <taxon>Fungi incertae sedis</taxon>
        <taxon>Chytridiomycota</taxon>
        <taxon>Chytridiomycota incertae sedis</taxon>
        <taxon>Chytridiomycetes</taxon>
        <taxon>Spizellomycetales</taxon>
        <taxon>Powellomycetaceae</taxon>
        <taxon>Geranomyces</taxon>
    </lineage>
</organism>
<comment type="cofactor">
    <cofactor evidence="1">
        <name>Mn(2+)</name>
        <dbReference type="ChEBI" id="CHEBI:29035"/>
    </cofactor>
</comment>
<evidence type="ECO:0000256" key="5">
    <source>
        <dbReference type="PIRSR" id="PIRSR000106-1"/>
    </source>
</evidence>
<keyword evidence="4" id="KW-0560">Oxidoreductase</keyword>
<accession>A0AAD5TGA9</accession>
<name>A0AAD5TGA9_9FUNG</name>
<dbReference type="InterPro" id="IPR012301">
    <property type="entry name" value="Malic_N_dom"/>
</dbReference>
<dbReference type="PIRSF" id="PIRSF000106">
    <property type="entry name" value="ME"/>
    <property type="match status" value="1"/>
</dbReference>
<feature type="domain" description="Malic enzyme NAD-binding" evidence="8">
    <location>
        <begin position="174"/>
        <end position="431"/>
    </location>
</feature>
<feature type="binding site" evidence="7">
    <location>
        <position position="149"/>
    </location>
    <ligand>
        <name>a divalent metal cation</name>
        <dbReference type="ChEBI" id="CHEBI:60240"/>
    </ligand>
</feature>
<dbReference type="GO" id="GO:0004471">
    <property type="term" value="F:malate dehydrogenase (decarboxylating) (NAD+) activity"/>
    <property type="evidence" value="ECO:0007669"/>
    <property type="project" value="TreeGrafter"/>
</dbReference>
<dbReference type="Pfam" id="PF00390">
    <property type="entry name" value="malic"/>
    <property type="match status" value="1"/>
</dbReference>
<dbReference type="PANTHER" id="PTHR23406:SF32">
    <property type="entry name" value="NADP-DEPENDENT MALIC ENZYME"/>
    <property type="match status" value="1"/>
</dbReference>
<dbReference type="AlphaFoldDB" id="A0AAD5TGA9"/>
<dbReference type="GO" id="GO:0051287">
    <property type="term" value="F:NAD binding"/>
    <property type="evidence" value="ECO:0007669"/>
    <property type="project" value="InterPro"/>
</dbReference>
<dbReference type="Proteomes" id="UP001212152">
    <property type="component" value="Unassembled WGS sequence"/>
</dbReference>
<evidence type="ECO:0000259" key="8">
    <source>
        <dbReference type="SMART" id="SM00919"/>
    </source>
</evidence>
<comment type="cofactor">
    <cofactor evidence="7">
        <name>Mg(2+)</name>
        <dbReference type="ChEBI" id="CHEBI:18420"/>
    </cofactor>
    <cofactor evidence="7">
        <name>Mn(2+)</name>
        <dbReference type="ChEBI" id="CHEBI:29035"/>
    </cofactor>
    <text evidence="7">Divalent metal cations. Prefers magnesium or manganese.</text>
</comment>
<evidence type="ECO:0000256" key="3">
    <source>
        <dbReference type="ARBA" id="ARBA00022723"/>
    </source>
</evidence>
<dbReference type="InterPro" id="IPR036291">
    <property type="entry name" value="NAD(P)-bd_dom_sf"/>
</dbReference>
<evidence type="ECO:0008006" key="12">
    <source>
        <dbReference type="Google" id="ProtNLM"/>
    </source>
</evidence>
<dbReference type="InterPro" id="IPR012302">
    <property type="entry name" value="Malic_NAD-bd"/>
</dbReference>
<evidence type="ECO:0000256" key="1">
    <source>
        <dbReference type="ARBA" id="ARBA00001936"/>
    </source>
</evidence>
<evidence type="ECO:0000313" key="10">
    <source>
        <dbReference type="EMBL" id="KAJ3174957.1"/>
    </source>
</evidence>
<keyword evidence="11" id="KW-1185">Reference proteome</keyword>
<dbReference type="Gene3D" id="3.40.50.720">
    <property type="entry name" value="NAD(P)-binding Rossmann-like Domain"/>
    <property type="match status" value="1"/>
</dbReference>